<evidence type="ECO:0000313" key="3">
    <source>
        <dbReference type="Proteomes" id="UP000176609"/>
    </source>
</evidence>
<proteinExistence type="predicted"/>
<organism evidence="2 3">
    <name type="scientific">Candidatus Gottesmanbacteria bacterium RIFCSPLOWO2_01_FULL_39_12b</name>
    <dbReference type="NCBI Taxonomy" id="1798388"/>
    <lineage>
        <taxon>Bacteria</taxon>
        <taxon>Candidatus Gottesmaniibacteriota</taxon>
    </lineage>
</organism>
<evidence type="ECO:0000256" key="1">
    <source>
        <dbReference type="SAM" id="MobiDB-lite"/>
    </source>
</evidence>
<reference evidence="2 3" key="1">
    <citation type="journal article" date="2016" name="Nat. Commun.">
        <title>Thousands of microbial genomes shed light on interconnected biogeochemical processes in an aquifer system.</title>
        <authorList>
            <person name="Anantharaman K."/>
            <person name="Brown C.T."/>
            <person name="Hug L.A."/>
            <person name="Sharon I."/>
            <person name="Castelle C.J."/>
            <person name="Probst A.J."/>
            <person name="Thomas B.C."/>
            <person name="Singh A."/>
            <person name="Wilkins M.J."/>
            <person name="Karaoz U."/>
            <person name="Brodie E.L."/>
            <person name="Williams K.H."/>
            <person name="Hubbard S.S."/>
            <person name="Banfield J.F."/>
        </authorList>
    </citation>
    <scope>NUCLEOTIDE SEQUENCE [LARGE SCALE GENOMIC DNA]</scope>
</reference>
<gene>
    <name evidence="2" type="ORF">A2960_03015</name>
</gene>
<accession>A0A1F6AQW1</accession>
<feature type="region of interest" description="Disordered" evidence="1">
    <location>
        <begin position="86"/>
        <end position="107"/>
    </location>
</feature>
<dbReference type="Proteomes" id="UP000176609">
    <property type="component" value="Unassembled WGS sequence"/>
</dbReference>
<dbReference type="AlphaFoldDB" id="A0A1F6AQW1"/>
<comment type="caution">
    <text evidence="2">The sequence shown here is derived from an EMBL/GenBank/DDBJ whole genome shotgun (WGS) entry which is preliminary data.</text>
</comment>
<dbReference type="EMBL" id="MFJR01000007">
    <property type="protein sequence ID" value="OGG27086.1"/>
    <property type="molecule type" value="Genomic_DNA"/>
</dbReference>
<feature type="compositionally biased region" description="Polar residues" evidence="1">
    <location>
        <begin position="91"/>
        <end position="107"/>
    </location>
</feature>
<protein>
    <submittedName>
        <fullName evidence="2">Uncharacterized protein</fullName>
    </submittedName>
</protein>
<evidence type="ECO:0000313" key="2">
    <source>
        <dbReference type="EMBL" id="OGG27086.1"/>
    </source>
</evidence>
<name>A0A1F6AQW1_9BACT</name>
<sequence length="433" mass="46773">MSLLKKNLSRIILLIIICLMFISPGVLFRPIYAQTVTTGNTTASFLTPTPNPKCQGVSAPSNLLDFIKGLFNKGSELKEINTAGLPPKTLVTDNNASDPDCQPSQDESAVAGTSYQYNAAAAAQQTFTESSEVGSNFFSKFTDFFGFFNKGNERAIDYASSQLPSSSDIVKKELSRDFNTPAQSNLLSQADSNQVLGLSTGLEKAMQKALDIVKCANRPPELCDKNSAGSGSNTLPAPGAGYPVISPPPAGGGGYSRMGKCELGYGYCSVEYLKPFFDNDQIKAEKASQICWAESRGDREALNRGCFKDNIACRYRETSAGLFQINLWFDTRCPGALQNTVWGNREDCIVNGEHLPVSQCPSCKNLIWNPPISCEEGPNYSSCIASFSNPETNINFAVGLSKDSCGEIGTDWHDWSTASADNCDISQGGNCRR</sequence>